<evidence type="ECO:0000256" key="1">
    <source>
        <dbReference type="SAM" id="Phobius"/>
    </source>
</evidence>
<evidence type="ECO:0000313" key="2">
    <source>
        <dbReference type="EMBL" id="CAB4615461.1"/>
    </source>
</evidence>
<feature type="transmembrane region" description="Helical" evidence="1">
    <location>
        <begin position="289"/>
        <end position="309"/>
    </location>
</feature>
<reference evidence="2" key="1">
    <citation type="submission" date="2020-05" db="EMBL/GenBank/DDBJ databases">
        <authorList>
            <person name="Chiriac C."/>
            <person name="Salcher M."/>
            <person name="Ghai R."/>
            <person name="Kavagutti S V."/>
        </authorList>
    </citation>
    <scope>NUCLEOTIDE SEQUENCE</scope>
</reference>
<feature type="transmembrane region" description="Helical" evidence="1">
    <location>
        <begin position="144"/>
        <end position="162"/>
    </location>
</feature>
<organism evidence="2">
    <name type="scientific">freshwater metagenome</name>
    <dbReference type="NCBI Taxonomy" id="449393"/>
    <lineage>
        <taxon>unclassified sequences</taxon>
        <taxon>metagenomes</taxon>
        <taxon>ecological metagenomes</taxon>
    </lineage>
</organism>
<accession>A0A6J6HNK5</accession>
<feature type="transmembrane region" description="Helical" evidence="1">
    <location>
        <begin position="435"/>
        <end position="454"/>
    </location>
</feature>
<gene>
    <name evidence="2" type="ORF">UFOPK1835_01369</name>
</gene>
<dbReference type="AlphaFoldDB" id="A0A6J6HNK5"/>
<proteinExistence type="predicted"/>
<keyword evidence="1" id="KW-1133">Transmembrane helix</keyword>
<feature type="transmembrane region" description="Helical" evidence="1">
    <location>
        <begin position="321"/>
        <end position="340"/>
    </location>
</feature>
<dbReference type="EMBL" id="CAEZUP010000061">
    <property type="protein sequence ID" value="CAB4615461.1"/>
    <property type="molecule type" value="Genomic_DNA"/>
</dbReference>
<sequence>MAAANLNSLIKPKGGLSSDNVEELETASIDPGRRRRHLLILVSGLLLLAVWSGSRFLRIGFNPTDDGLILAQSSRLLAGETPHLDFATPRPVGSAILHLGELLVPSPLLLTSRFVVLLEILMTAILTVRLLIGRPIQDWGLKEASLAVATFACNLGLFPLMAWHTIDGLFVTVLALNFLAAAIRNDSRKCLLFAAFAAGFAPIIKQSFAPVPFLMICWLIVQSVPEDRRPSVEKARRVGLFAAVSTIPVLLYIAWVSEGFRQFEFIDQLIGANSVDPFLITGWSLSSPAVRVILGSSAALILLLAAMHLLRSGKHAGTLELSTLIFLFLVGVVGFSFALSLVVSGRMRIGEIWSQQLWWLAISVTCIRSVQKRELDLPAFSVCAMAWMASLSWGLPFPDLVSGGLFAVCIVQCSRFVQATPFLQPLSIRRVWRSAFGLTALLFGIALLLTTTTIRTETVYRDLAASTATSGLGWVSSAFRGIRSSDSTVEYIRQIRECTDRFPAKYLAILPDNAAIPILLGKHNPFPIDWWLPAELPDDRNFITSKTESINRRGDYLILFQTVAASSVAIDGSPRAATAGTPLFDYPGGMMQLTFETLQGTQVICGSFLGKYAAAPSN</sequence>
<keyword evidence="1" id="KW-0812">Transmembrane</keyword>
<protein>
    <submittedName>
        <fullName evidence="2">Unannotated protein</fullName>
    </submittedName>
</protein>
<keyword evidence="1" id="KW-0472">Membrane</keyword>
<feature type="transmembrane region" description="Helical" evidence="1">
    <location>
        <begin position="38"/>
        <end position="57"/>
    </location>
</feature>
<feature type="transmembrane region" description="Helical" evidence="1">
    <location>
        <begin position="238"/>
        <end position="255"/>
    </location>
</feature>
<name>A0A6J6HNK5_9ZZZZ</name>
<feature type="transmembrane region" description="Helical" evidence="1">
    <location>
        <begin position="114"/>
        <end position="132"/>
    </location>
</feature>